<name>A0AAD6C0F3_9EURO</name>
<gene>
    <name evidence="15" type="ORF">N7458_009802</name>
</gene>
<dbReference type="GO" id="GO:0016705">
    <property type="term" value="F:oxidoreductase activity, acting on paired donors, with incorporation or reduction of molecular oxygen"/>
    <property type="evidence" value="ECO:0007669"/>
    <property type="project" value="InterPro"/>
</dbReference>
<keyword evidence="7 14" id="KW-1133">Transmembrane helix</keyword>
<keyword evidence="10 13" id="KW-0503">Monooxygenase</keyword>
<comment type="similarity">
    <text evidence="3 13">Belongs to the cytochrome P450 family.</text>
</comment>
<dbReference type="InterPro" id="IPR050121">
    <property type="entry name" value="Cytochrome_P450_monoxygenase"/>
</dbReference>
<sequence>MMTWQKNLAATVLGIIAHLGIFIRGEWHLRAPGVVVCHVSAIATGISLHIHNLPEAASSIAVWWLQLFTLYLFGMFTTITIYRLFFHRIRHFPGPRVAAVSKLWSVYQCRDSRNHLLLDGLHKKYGNFVRTGPAEITIFHPKAWEVMDGAGNANIRSDWYDIVHPRISPIFSRKEEDHTERRKVWNRALSTKSIRDYLPRILQQIGTLESIIASASADGQPVVPNDIMQWFAFDSMGEFAFNENFGMMKTKTWHRAIMQQRSALAILGSLNHTVWAIRLAFSFLARFWRVKDWMDMISFCDQCMERRLRTEATQSDIASYFIKEFYKGKNEKNWVSKKQLLSGNTVSVIVGGSDMTGPSLILLWYFMALYPEQAERVYQEIKDVESSDINTLANLPCLNGFINESMRLIPAALTMGIRLTPPEGMTIDGTYIPGGIKVAAPRYTIFRSTFLGWKTGFRSHKSNPFTTILVESAFEDPLSFVPERWYSRPEMIREKSAFVPFGVGRRACVGKNLALTQIRLVATILLSRYRVRFAPGETGEAVERDMRDQLTAQPGRYAVVFEPRDQIVST</sequence>
<evidence type="ECO:0000256" key="13">
    <source>
        <dbReference type="RuleBase" id="RU000461"/>
    </source>
</evidence>
<organism evidence="15 16">
    <name type="scientific">Penicillium daleae</name>
    <dbReference type="NCBI Taxonomy" id="63821"/>
    <lineage>
        <taxon>Eukaryota</taxon>
        <taxon>Fungi</taxon>
        <taxon>Dikarya</taxon>
        <taxon>Ascomycota</taxon>
        <taxon>Pezizomycotina</taxon>
        <taxon>Eurotiomycetes</taxon>
        <taxon>Eurotiomycetidae</taxon>
        <taxon>Eurotiales</taxon>
        <taxon>Aspergillaceae</taxon>
        <taxon>Penicillium</taxon>
    </lineage>
</organism>
<dbReference type="GO" id="GO:0043386">
    <property type="term" value="P:mycotoxin biosynthetic process"/>
    <property type="evidence" value="ECO:0007669"/>
    <property type="project" value="UniProtKB-ARBA"/>
</dbReference>
<dbReference type="Gene3D" id="1.10.630.10">
    <property type="entry name" value="Cytochrome P450"/>
    <property type="match status" value="1"/>
</dbReference>
<dbReference type="PANTHER" id="PTHR24305">
    <property type="entry name" value="CYTOCHROME P450"/>
    <property type="match status" value="1"/>
</dbReference>
<protein>
    <submittedName>
        <fullName evidence="15">Cytochrome P450</fullName>
    </submittedName>
</protein>
<dbReference type="PANTHER" id="PTHR24305:SF112">
    <property type="entry name" value="L-ORNITHINE-N5-MONOOXYGENASE (EUROFUNG)"/>
    <property type="match status" value="1"/>
</dbReference>
<dbReference type="InterPro" id="IPR017972">
    <property type="entry name" value="Cyt_P450_CS"/>
</dbReference>
<evidence type="ECO:0000313" key="15">
    <source>
        <dbReference type="EMBL" id="KAJ5438804.1"/>
    </source>
</evidence>
<keyword evidence="9 12" id="KW-0408">Iron</keyword>
<dbReference type="GO" id="GO:0016020">
    <property type="term" value="C:membrane"/>
    <property type="evidence" value="ECO:0007669"/>
    <property type="project" value="UniProtKB-SubCell"/>
</dbReference>
<keyword evidence="16" id="KW-1185">Reference proteome</keyword>
<evidence type="ECO:0000256" key="1">
    <source>
        <dbReference type="ARBA" id="ARBA00001971"/>
    </source>
</evidence>
<evidence type="ECO:0000256" key="3">
    <source>
        <dbReference type="ARBA" id="ARBA00010617"/>
    </source>
</evidence>
<proteinExistence type="inferred from homology"/>
<dbReference type="Proteomes" id="UP001213681">
    <property type="component" value="Unassembled WGS sequence"/>
</dbReference>
<evidence type="ECO:0000256" key="14">
    <source>
        <dbReference type="SAM" id="Phobius"/>
    </source>
</evidence>
<evidence type="ECO:0000256" key="12">
    <source>
        <dbReference type="PIRSR" id="PIRSR602401-1"/>
    </source>
</evidence>
<dbReference type="EMBL" id="JAPVEA010000008">
    <property type="protein sequence ID" value="KAJ5438804.1"/>
    <property type="molecule type" value="Genomic_DNA"/>
</dbReference>
<evidence type="ECO:0000256" key="8">
    <source>
        <dbReference type="ARBA" id="ARBA00023002"/>
    </source>
</evidence>
<dbReference type="PRINTS" id="PR00385">
    <property type="entry name" value="P450"/>
</dbReference>
<evidence type="ECO:0000256" key="7">
    <source>
        <dbReference type="ARBA" id="ARBA00022989"/>
    </source>
</evidence>
<accession>A0AAD6C0F3</accession>
<feature type="transmembrane region" description="Helical" evidence="14">
    <location>
        <begin position="61"/>
        <end position="86"/>
    </location>
</feature>
<dbReference type="InterPro" id="IPR002401">
    <property type="entry name" value="Cyt_P450_E_grp-I"/>
</dbReference>
<dbReference type="GO" id="GO:0004497">
    <property type="term" value="F:monooxygenase activity"/>
    <property type="evidence" value="ECO:0007669"/>
    <property type="project" value="UniProtKB-KW"/>
</dbReference>
<evidence type="ECO:0000256" key="9">
    <source>
        <dbReference type="ARBA" id="ARBA00023004"/>
    </source>
</evidence>
<evidence type="ECO:0000256" key="4">
    <source>
        <dbReference type="ARBA" id="ARBA00022617"/>
    </source>
</evidence>
<dbReference type="PRINTS" id="PR00463">
    <property type="entry name" value="EP450I"/>
</dbReference>
<keyword evidence="4 12" id="KW-0349">Heme</keyword>
<dbReference type="SUPFAM" id="SSF48264">
    <property type="entry name" value="Cytochrome P450"/>
    <property type="match status" value="1"/>
</dbReference>
<comment type="caution">
    <text evidence="15">The sequence shown here is derived from an EMBL/GenBank/DDBJ whole genome shotgun (WGS) entry which is preliminary data.</text>
</comment>
<feature type="binding site" description="axial binding residue" evidence="12">
    <location>
        <position position="508"/>
    </location>
    <ligand>
        <name>heme</name>
        <dbReference type="ChEBI" id="CHEBI:30413"/>
    </ligand>
    <ligandPart>
        <name>Fe</name>
        <dbReference type="ChEBI" id="CHEBI:18248"/>
    </ligandPart>
</feature>
<reference evidence="15" key="1">
    <citation type="submission" date="2022-12" db="EMBL/GenBank/DDBJ databases">
        <authorList>
            <person name="Petersen C."/>
        </authorList>
    </citation>
    <scope>NUCLEOTIDE SEQUENCE</scope>
    <source>
        <strain evidence="15">IBT 16125</strain>
    </source>
</reference>
<dbReference type="GeneID" id="81603427"/>
<keyword evidence="5 14" id="KW-0812">Transmembrane</keyword>
<dbReference type="PROSITE" id="PS00086">
    <property type="entry name" value="CYTOCHROME_P450"/>
    <property type="match status" value="1"/>
</dbReference>
<evidence type="ECO:0000256" key="11">
    <source>
        <dbReference type="ARBA" id="ARBA00023136"/>
    </source>
</evidence>
<evidence type="ECO:0000256" key="2">
    <source>
        <dbReference type="ARBA" id="ARBA00004370"/>
    </source>
</evidence>
<evidence type="ECO:0000313" key="16">
    <source>
        <dbReference type="Proteomes" id="UP001213681"/>
    </source>
</evidence>
<evidence type="ECO:0000256" key="5">
    <source>
        <dbReference type="ARBA" id="ARBA00022692"/>
    </source>
</evidence>
<keyword evidence="6 12" id="KW-0479">Metal-binding</keyword>
<dbReference type="GO" id="GO:0020037">
    <property type="term" value="F:heme binding"/>
    <property type="evidence" value="ECO:0007669"/>
    <property type="project" value="InterPro"/>
</dbReference>
<keyword evidence="8 13" id="KW-0560">Oxidoreductase</keyword>
<dbReference type="Pfam" id="PF00067">
    <property type="entry name" value="p450"/>
    <property type="match status" value="2"/>
</dbReference>
<comment type="cofactor">
    <cofactor evidence="1 12">
        <name>heme</name>
        <dbReference type="ChEBI" id="CHEBI:30413"/>
    </cofactor>
</comment>
<keyword evidence="11 14" id="KW-0472">Membrane</keyword>
<dbReference type="RefSeq" id="XP_056762033.1">
    <property type="nucleotide sequence ID" value="XM_056913184.1"/>
</dbReference>
<evidence type="ECO:0000256" key="6">
    <source>
        <dbReference type="ARBA" id="ARBA00022723"/>
    </source>
</evidence>
<reference evidence="15" key="2">
    <citation type="journal article" date="2023" name="IMA Fungus">
        <title>Comparative genomic study of the Penicillium genus elucidates a diverse pangenome and 15 lateral gene transfer events.</title>
        <authorList>
            <person name="Petersen C."/>
            <person name="Sorensen T."/>
            <person name="Nielsen M.R."/>
            <person name="Sondergaard T.E."/>
            <person name="Sorensen J.L."/>
            <person name="Fitzpatrick D.A."/>
            <person name="Frisvad J.C."/>
            <person name="Nielsen K.L."/>
        </authorList>
    </citation>
    <scope>NUCLEOTIDE SEQUENCE</scope>
    <source>
        <strain evidence="15">IBT 16125</strain>
    </source>
</reference>
<dbReference type="InterPro" id="IPR001128">
    <property type="entry name" value="Cyt_P450"/>
</dbReference>
<comment type="subcellular location">
    <subcellularLocation>
        <location evidence="2">Membrane</location>
    </subcellularLocation>
</comment>
<dbReference type="GO" id="GO:0005506">
    <property type="term" value="F:iron ion binding"/>
    <property type="evidence" value="ECO:0007669"/>
    <property type="project" value="InterPro"/>
</dbReference>
<dbReference type="AlphaFoldDB" id="A0AAD6C0F3"/>
<evidence type="ECO:0000256" key="10">
    <source>
        <dbReference type="ARBA" id="ARBA00023033"/>
    </source>
</evidence>
<dbReference type="CDD" id="cd11061">
    <property type="entry name" value="CYP67-like"/>
    <property type="match status" value="1"/>
</dbReference>
<dbReference type="InterPro" id="IPR036396">
    <property type="entry name" value="Cyt_P450_sf"/>
</dbReference>